<gene>
    <name evidence="2" type="ORF">Tco_1070093</name>
</gene>
<evidence type="ECO:0000313" key="2">
    <source>
        <dbReference type="EMBL" id="GJT88376.1"/>
    </source>
</evidence>
<sequence length="377" mass="41530">MLLLSEADPNKALKQFQFPRTADVENGHTLHLVARQPMKFQSSVGSPNVDVAARRQNANAASTHPQVGHVSHNVVLGTIGAGDQDESNNPDIRQLNVYSFKMIGAVLNSFGISGQTPMSGISATQLNMQSLPIPPGAPAPVPRRATPIPDSLYSISEFMDRMELALSHNIFLLSLGVLMLLRAWVKQDTRAEEREYQESEIDHLGKPIAVDAGVNNFYLITTLVLGRTELLYAAVLYRPFPALIKAFLDLGAKAVICPSTQPEHETKLTSFHGSCDFSELENVKFEIRLEDVEEEEDCGTTTTSPNNDSENMTQRGTPGKDQGTLIWDDDDGEGLSKLFCQIYDSIHLKGCRVDVALQQVVASHRAMRYLCHLPCML</sequence>
<feature type="compositionally biased region" description="Polar residues" evidence="1">
    <location>
        <begin position="304"/>
        <end position="316"/>
    </location>
</feature>
<dbReference type="PANTHER" id="PTHR15204:SF5">
    <property type="entry name" value="LARGE PROLINE-RICH PROTEIN BAG6 ISOFORM X1"/>
    <property type="match status" value="1"/>
</dbReference>
<evidence type="ECO:0000256" key="1">
    <source>
        <dbReference type="SAM" id="MobiDB-lite"/>
    </source>
</evidence>
<organism evidence="2 3">
    <name type="scientific">Tanacetum coccineum</name>
    <dbReference type="NCBI Taxonomy" id="301880"/>
    <lineage>
        <taxon>Eukaryota</taxon>
        <taxon>Viridiplantae</taxon>
        <taxon>Streptophyta</taxon>
        <taxon>Embryophyta</taxon>
        <taxon>Tracheophyta</taxon>
        <taxon>Spermatophyta</taxon>
        <taxon>Magnoliopsida</taxon>
        <taxon>eudicotyledons</taxon>
        <taxon>Gunneridae</taxon>
        <taxon>Pentapetalae</taxon>
        <taxon>asterids</taxon>
        <taxon>campanulids</taxon>
        <taxon>Asterales</taxon>
        <taxon>Asteraceae</taxon>
        <taxon>Asteroideae</taxon>
        <taxon>Anthemideae</taxon>
        <taxon>Anthemidinae</taxon>
        <taxon>Tanacetum</taxon>
    </lineage>
</organism>
<reference evidence="2" key="1">
    <citation type="journal article" date="2022" name="Int. J. Mol. Sci.">
        <title>Draft Genome of Tanacetum Coccineum: Genomic Comparison of Closely Related Tanacetum-Family Plants.</title>
        <authorList>
            <person name="Yamashiro T."/>
            <person name="Shiraishi A."/>
            <person name="Nakayama K."/>
            <person name="Satake H."/>
        </authorList>
    </citation>
    <scope>NUCLEOTIDE SEQUENCE</scope>
</reference>
<proteinExistence type="predicted"/>
<comment type="caution">
    <text evidence="2">The sequence shown here is derived from an EMBL/GenBank/DDBJ whole genome shotgun (WGS) entry which is preliminary data.</text>
</comment>
<reference evidence="2" key="2">
    <citation type="submission" date="2022-01" db="EMBL/GenBank/DDBJ databases">
        <authorList>
            <person name="Yamashiro T."/>
            <person name="Shiraishi A."/>
            <person name="Satake H."/>
            <person name="Nakayama K."/>
        </authorList>
    </citation>
    <scope>NUCLEOTIDE SEQUENCE</scope>
</reference>
<evidence type="ECO:0000313" key="3">
    <source>
        <dbReference type="Proteomes" id="UP001151760"/>
    </source>
</evidence>
<accession>A0ABQ5HLU9</accession>
<dbReference type="Proteomes" id="UP001151760">
    <property type="component" value="Unassembled WGS sequence"/>
</dbReference>
<dbReference type="PANTHER" id="PTHR15204">
    <property type="entry name" value="LARGE PROLINE-RICH PROTEIN BAG6"/>
    <property type="match status" value="1"/>
</dbReference>
<keyword evidence="3" id="KW-1185">Reference proteome</keyword>
<feature type="region of interest" description="Disordered" evidence="1">
    <location>
        <begin position="293"/>
        <end position="326"/>
    </location>
</feature>
<dbReference type="EMBL" id="BQNB010019725">
    <property type="protein sequence ID" value="GJT88376.1"/>
    <property type="molecule type" value="Genomic_DNA"/>
</dbReference>
<name>A0ABQ5HLU9_9ASTR</name>
<protein>
    <submittedName>
        <fullName evidence="2">Uncharacterized protein</fullName>
    </submittedName>
</protein>